<reference evidence="1 2" key="1">
    <citation type="submission" date="2017-06" db="EMBL/GenBank/DDBJ databases">
        <authorList>
            <person name="Kim H.J."/>
            <person name="Triplett B.A."/>
        </authorList>
    </citation>
    <scope>NUCLEOTIDE SEQUENCE [LARGE SCALE GENOMIC DNA]</scope>
    <source>
        <strain evidence="1 2">DSM 8800</strain>
    </source>
</reference>
<name>A0A238XMK3_HALVU</name>
<protein>
    <recommendedName>
        <fullName evidence="3">DUF2795 domain-containing protein</fullName>
    </recommendedName>
</protein>
<evidence type="ECO:0000313" key="1">
    <source>
        <dbReference type="EMBL" id="SNR59584.1"/>
    </source>
</evidence>
<evidence type="ECO:0000313" key="2">
    <source>
        <dbReference type="Proteomes" id="UP000198397"/>
    </source>
</evidence>
<dbReference type="Proteomes" id="UP000198397">
    <property type="component" value="Unassembled WGS sequence"/>
</dbReference>
<dbReference type="InterPro" id="IPR043899">
    <property type="entry name" value="DUF5789"/>
</dbReference>
<keyword evidence="2" id="KW-1185">Reference proteome</keyword>
<accession>A0A238XMK3</accession>
<gene>
    <name evidence="1" type="ORF">SAMN06264855_11942</name>
</gene>
<evidence type="ECO:0008006" key="3">
    <source>
        <dbReference type="Google" id="ProtNLM"/>
    </source>
</evidence>
<proteinExistence type="predicted"/>
<dbReference type="Pfam" id="PF19102">
    <property type="entry name" value="DUF5789"/>
    <property type="match status" value="1"/>
</dbReference>
<dbReference type="RefSeq" id="WP_089385639.1">
    <property type="nucleotide sequence ID" value="NZ_FZNQ01000019.1"/>
</dbReference>
<sequence>MDESEEGEREVATFGPLREALREHVYPVTSAELIETYGGFEFEGPDGVDRLEDALGRAEEVTFRDPRDVRDAILDGLAAGSAFEANEAAELLTDEGGDDDAEWSKLSV</sequence>
<dbReference type="AlphaFoldDB" id="A0A238XMK3"/>
<dbReference type="OrthoDB" id="317850at2157"/>
<dbReference type="EMBL" id="FZNQ01000019">
    <property type="protein sequence ID" value="SNR59584.1"/>
    <property type="molecule type" value="Genomic_DNA"/>
</dbReference>
<organism evidence="1 2">
    <name type="scientific">Halorubrum vacuolatum</name>
    <name type="common">Natronobacterium vacuolatum</name>
    <dbReference type="NCBI Taxonomy" id="63740"/>
    <lineage>
        <taxon>Archaea</taxon>
        <taxon>Methanobacteriati</taxon>
        <taxon>Methanobacteriota</taxon>
        <taxon>Stenosarchaea group</taxon>
        <taxon>Halobacteria</taxon>
        <taxon>Halobacteriales</taxon>
        <taxon>Haloferacaceae</taxon>
        <taxon>Halorubrum</taxon>
    </lineage>
</organism>